<dbReference type="AlphaFoldDB" id="A0A9E2SE58"/>
<protein>
    <recommendedName>
        <fullName evidence="4">DUF5041 domain-containing protein</fullName>
    </recommendedName>
</protein>
<feature type="signal peptide" evidence="1">
    <location>
        <begin position="1"/>
        <end position="18"/>
    </location>
</feature>
<dbReference type="Proteomes" id="UP000812270">
    <property type="component" value="Unassembled WGS sequence"/>
</dbReference>
<feature type="chain" id="PRO_5039436879" description="DUF5041 domain-containing protein" evidence="1">
    <location>
        <begin position="19"/>
        <end position="218"/>
    </location>
</feature>
<proteinExistence type="predicted"/>
<keyword evidence="1" id="KW-0732">Signal</keyword>
<evidence type="ECO:0000313" key="2">
    <source>
        <dbReference type="EMBL" id="MBV4358360.1"/>
    </source>
</evidence>
<comment type="caution">
    <text evidence="2">The sequence shown here is derived from an EMBL/GenBank/DDBJ whole genome shotgun (WGS) entry which is preliminary data.</text>
</comment>
<keyword evidence="3" id="KW-1185">Reference proteome</keyword>
<dbReference type="EMBL" id="JAHSPG010000012">
    <property type="protein sequence ID" value="MBV4358360.1"/>
    <property type="molecule type" value="Genomic_DNA"/>
</dbReference>
<evidence type="ECO:0000313" key="3">
    <source>
        <dbReference type="Proteomes" id="UP000812270"/>
    </source>
</evidence>
<dbReference type="RefSeq" id="WP_217792045.1">
    <property type="nucleotide sequence ID" value="NZ_JAHSPG010000012.1"/>
</dbReference>
<gene>
    <name evidence="2" type="ORF">KTO63_14440</name>
</gene>
<accession>A0A9E2SE58</accession>
<evidence type="ECO:0000256" key="1">
    <source>
        <dbReference type="SAM" id="SignalP"/>
    </source>
</evidence>
<sequence>MKKIIILLFSFFSFSAHSQSIDDKVASEVTALRRKGVSMVVRFDNDRHGVPAVYKIQGLGEVMVDQEIYLFYKFNQQDMVMKCINYYDSTGSNSYVATLPPLTISCDSLLGYASRNLGKFKGEKIYPFIYKWKHDGDSSYSWLWGSHPTDLVIEIYLEADYFRNNLRLDDVDQFGPKKEVENLNYAHNSNTATYKIFLMIKDLVEPIERKFSYKETND</sequence>
<reference evidence="2" key="1">
    <citation type="submission" date="2021-06" db="EMBL/GenBank/DDBJ databases">
        <authorList>
            <person name="Huq M.A."/>
        </authorList>
    </citation>
    <scope>NUCLEOTIDE SEQUENCE</scope>
    <source>
        <strain evidence="2">MAH-26</strain>
    </source>
</reference>
<evidence type="ECO:0008006" key="4">
    <source>
        <dbReference type="Google" id="ProtNLM"/>
    </source>
</evidence>
<name>A0A9E2SE58_9BACT</name>
<organism evidence="2 3">
    <name type="scientific">Pinibacter aurantiacus</name>
    <dbReference type="NCBI Taxonomy" id="2851599"/>
    <lineage>
        <taxon>Bacteria</taxon>
        <taxon>Pseudomonadati</taxon>
        <taxon>Bacteroidota</taxon>
        <taxon>Chitinophagia</taxon>
        <taxon>Chitinophagales</taxon>
        <taxon>Chitinophagaceae</taxon>
        <taxon>Pinibacter</taxon>
    </lineage>
</organism>